<evidence type="ECO:0000256" key="2">
    <source>
        <dbReference type="ARBA" id="ARBA00022448"/>
    </source>
</evidence>
<keyword evidence="4" id="KW-0997">Cell inner membrane</keyword>
<dbReference type="RefSeq" id="WP_213403204.1">
    <property type="nucleotide sequence ID" value="NZ_JAGIBT010000001.1"/>
</dbReference>
<dbReference type="PANTHER" id="PTHR30574">
    <property type="entry name" value="INNER MEMBRANE PROTEIN YEDE"/>
    <property type="match status" value="1"/>
</dbReference>
<evidence type="ECO:0000256" key="7">
    <source>
        <dbReference type="ARBA" id="ARBA00023136"/>
    </source>
</evidence>
<comment type="similarity">
    <text evidence="8">Belongs to the TsuA/YedE (TC 9.B.102) family.</text>
</comment>
<evidence type="ECO:0000256" key="1">
    <source>
        <dbReference type="ARBA" id="ARBA00004429"/>
    </source>
</evidence>
<evidence type="ECO:0000256" key="9">
    <source>
        <dbReference type="SAM" id="Phobius"/>
    </source>
</evidence>
<dbReference type="Pfam" id="PF04143">
    <property type="entry name" value="Sulf_transp"/>
    <property type="match status" value="1"/>
</dbReference>
<name>A0AB35BXL3_9GAMM</name>
<dbReference type="AlphaFoldDB" id="A0AB35BXL3"/>
<organism evidence="10 11">
    <name type="scientific">Wohlfahrtiimonas chitiniclastica</name>
    <dbReference type="NCBI Taxonomy" id="400946"/>
    <lineage>
        <taxon>Bacteria</taxon>
        <taxon>Pseudomonadati</taxon>
        <taxon>Pseudomonadota</taxon>
        <taxon>Gammaproteobacteria</taxon>
        <taxon>Cardiobacteriales</taxon>
        <taxon>Ignatzschineriaceae</taxon>
        <taxon>Wohlfahrtiimonas</taxon>
    </lineage>
</organism>
<feature type="transmembrane region" description="Helical" evidence="9">
    <location>
        <begin position="145"/>
        <end position="165"/>
    </location>
</feature>
<evidence type="ECO:0000256" key="4">
    <source>
        <dbReference type="ARBA" id="ARBA00022519"/>
    </source>
</evidence>
<dbReference type="EMBL" id="JAGIBU010000001">
    <property type="protein sequence ID" value="MBS7823617.1"/>
    <property type="molecule type" value="Genomic_DNA"/>
</dbReference>
<dbReference type="PANTHER" id="PTHR30574:SF1">
    <property type="entry name" value="SULPHUR TRANSPORT DOMAIN-CONTAINING PROTEIN"/>
    <property type="match status" value="1"/>
</dbReference>
<accession>A0AB35BXL3</accession>
<feature type="transmembrane region" description="Helical" evidence="9">
    <location>
        <begin position="315"/>
        <end position="333"/>
    </location>
</feature>
<keyword evidence="7 9" id="KW-0472">Membrane</keyword>
<evidence type="ECO:0000256" key="6">
    <source>
        <dbReference type="ARBA" id="ARBA00022989"/>
    </source>
</evidence>
<comment type="subcellular location">
    <subcellularLocation>
        <location evidence="1">Cell inner membrane</location>
        <topology evidence="1">Multi-pass membrane protein</topology>
    </subcellularLocation>
</comment>
<feature type="transmembrane region" description="Helical" evidence="9">
    <location>
        <begin position="194"/>
        <end position="213"/>
    </location>
</feature>
<reference evidence="10" key="1">
    <citation type="submission" date="2021-03" db="EMBL/GenBank/DDBJ databases">
        <title>Identification and antibiotic profiling of Wohlfahrtiimonas chitiniclastica, an underestimated human pathogen.</title>
        <authorList>
            <person name="Kopf A."/>
            <person name="Bunk B."/>
            <person name="Coldewey S."/>
            <person name="Gunzer F."/>
            <person name="Riedel T."/>
            <person name="Schroettner P."/>
        </authorList>
    </citation>
    <scope>NUCLEOTIDE SEQUENCE</scope>
    <source>
        <strain evidence="10">DSM 100917</strain>
    </source>
</reference>
<evidence type="ECO:0000256" key="8">
    <source>
        <dbReference type="ARBA" id="ARBA00035655"/>
    </source>
</evidence>
<evidence type="ECO:0000313" key="10">
    <source>
        <dbReference type="EMBL" id="MBS7823617.1"/>
    </source>
</evidence>
<dbReference type="GO" id="GO:0005886">
    <property type="term" value="C:plasma membrane"/>
    <property type="evidence" value="ECO:0007669"/>
    <property type="project" value="UniProtKB-SubCell"/>
</dbReference>
<keyword evidence="5 9" id="KW-0812">Transmembrane</keyword>
<keyword evidence="6 9" id="KW-1133">Transmembrane helix</keyword>
<dbReference type="InterPro" id="IPR007272">
    <property type="entry name" value="Sulf_transp_TsuA/YedE"/>
</dbReference>
<keyword evidence="3" id="KW-1003">Cell membrane</keyword>
<evidence type="ECO:0000256" key="3">
    <source>
        <dbReference type="ARBA" id="ARBA00022475"/>
    </source>
</evidence>
<protein>
    <submittedName>
        <fullName evidence="10">YeeE/YedE family protein</fullName>
    </submittedName>
</protein>
<feature type="transmembrane region" description="Helical" evidence="9">
    <location>
        <begin position="102"/>
        <end position="124"/>
    </location>
</feature>
<feature type="transmembrane region" description="Helical" evidence="9">
    <location>
        <begin position="243"/>
        <end position="262"/>
    </location>
</feature>
<comment type="caution">
    <text evidence="10">The sequence shown here is derived from an EMBL/GenBank/DDBJ whole genome shotgun (WGS) entry which is preliminary data.</text>
</comment>
<evidence type="ECO:0000256" key="5">
    <source>
        <dbReference type="ARBA" id="ARBA00022692"/>
    </source>
</evidence>
<dbReference type="Proteomes" id="UP000680020">
    <property type="component" value="Unassembled WGS sequence"/>
</dbReference>
<sequence length="346" mass="36959">MFSGLLVGALFGFILQRSRFCMTGGFRDIYLTRNHTLLYAFLIAISVQAVGVYALVESGHLSIAIKDVSLISVIGGSFVFGIGIVLAGGCATGTWYRAAEGLIGSWIALIFYMLSAAVVKYGALKEFYGEAKGITLINNSVAETLYVPQWTLIAALVVVTTILVVRHLRRPKVIVPSLPAQRTGIAHLLFEKRWHPFVAGAVIGVIALIAWPLSTASGRSGGLGITTPSANIVRFLVTGDASVIDWGVFLVLGIFIGSWMAAKGSREFKWRVPSANILITSCLGGILMGFGAGFAGGCTIGNGLTNTSIMTWQGWLGLLFTIFGVWIAAYFVYVRPRQVALKTAAA</sequence>
<feature type="transmembrane region" description="Helical" evidence="9">
    <location>
        <begin position="274"/>
        <end position="295"/>
    </location>
</feature>
<gene>
    <name evidence="10" type="ORF">J7561_00165</name>
</gene>
<feature type="transmembrane region" description="Helical" evidence="9">
    <location>
        <begin position="36"/>
        <end position="56"/>
    </location>
</feature>
<proteinExistence type="inferred from homology"/>
<feature type="transmembrane region" description="Helical" evidence="9">
    <location>
        <begin position="68"/>
        <end position="96"/>
    </location>
</feature>
<keyword evidence="2" id="KW-0813">Transport</keyword>
<evidence type="ECO:0000313" key="11">
    <source>
        <dbReference type="Proteomes" id="UP000680020"/>
    </source>
</evidence>